<dbReference type="NCBIfam" id="TIGR03875">
    <property type="entry name" value="RNA_lig_partner"/>
    <property type="match status" value="1"/>
</dbReference>
<evidence type="ECO:0000256" key="3">
    <source>
        <dbReference type="ARBA" id="ARBA00022759"/>
    </source>
</evidence>
<evidence type="ECO:0000256" key="1">
    <source>
        <dbReference type="ARBA" id="ARBA00022694"/>
    </source>
</evidence>
<comment type="function">
    <text evidence="5">RNA-free RNase P that catalyzes the removal of the 5'-leader sequence from pre-tRNA to produce the mature 5'-terminus.</text>
</comment>
<dbReference type="InterPro" id="IPR014856">
    <property type="entry name" value="RNA_free_RNase_P"/>
</dbReference>
<evidence type="ECO:0000313" key="7">
    <source>
        <dbReference type="Proteomes" id="UP000068196"/>
    </source>
</evidence>
<accession>A0A0U5AJ57</accession>
<gene>
    <name evidence="6" type="ORF">THC_1546</name>
</gene>
<dbReference type="HAMAP" id="MF_01078">
    <property type="entry name" value="RNA_free_RNase_P"/>
    <property type="match status" value="1"/>
</dbReference>
<evidence type="ECO:0000256" key="2">
    <source>
        <dbReference type="ARBA" id="ARBA00022722"/>
    </source>
</evidence>
<reference evidence="6 7" key="1">
    <citation type="journal article" date="2016" name="Int. J. Syst. Evol. Microbiol.">
        <title>Caldimicrobium thiodismutans sp. nov., a sulfur-disproportionating bacterium isolated from a hot spring, and emended description of the genus Caldimicrobium.</title>
        <authorList>
            <person name="Kojima H."/>
            <person name="Umezawa K."/>
            <person name="Fukui M."/>
        </authorList>
    </citation>
    <scope>NUCLEOTIDE SEQUENCE [LARGE SCALE GENOMIC DNA]</scope>
    <source>
        <strain evidence="6 7">TF1</strain>
    </source>
</reference>
<dbReference type="GO" id="GO:0001682">
    <property type="term" value="P:tRNA 5'-leader removal"/>
    <property type="evidence" value="ECO:0007669"/>
    <property type="project" value="UniProtKB-UniRule"/>
</dbReference>
<proteinExistence type="inferred from homology"/>
<dbReference type="Proteomes" id="UP000068196">
    <property type="component" value="Chromosome"/>
</dbReference>
<dbReference type="PANTHER" id="PTHR41173">
    <property type="entry name" value="UPF0278 PROTEIN TK1425"/>
    <property type="match status" value="1"/>
</dbReference>
<sequence>MEKERLIPDTSIFTNPDVYHQFGEDPLSAFQNFLLLVAELEGDVSVYIPTSVYDELKRMISQMKIPPKARSVLKVKSPKKYELYIPAFLMYEFIDEIRNRINKGLRIAEEAVKALTYKKPEEVLKSLRRKYREVLREGIVDSKEDLEIILLALELDGVVLSADRGVLYMADSLGLRFWEPKEIKETLEGFKTW</sequence>
<keyword evidence="4 5" id="KW-0378">Hydrolase</keyword>
<evidence type="ECO:0000256" key="4">
    <source>
        <dbReference type="ARBA" id="ARBA00022801"/>
    </source>
</evidence>
<keyword evidence="3 5" id="KW-0255">Endonuclease</keyword>
<keyword evidence="7" id="KW-1185">Reference proteome</keyword>
<evidence type="ECO:0000256" key="5">
    <source>
        <dbReference type="HAMAP-Rule" id="MF_01078"/>
    </source>
</evidence>
<dbReference type="RefSeq" id="WP_068515688.1">
    <property type="nucleotide sequence ID" value="NZ_AP014945.1"/>
</dbReference>
<keyword evidence="2 5" id="KW-0540">Nuclease</keyword>
<dbReference type="OrthoDB" id="263154at2"/>
<dbReference type="STRING" id="1653476.THC_1546"/>
<dbReference type="Pfam" id="PF08745">
    <property type="entry name" value="PIN_5"/>
    <property type="match status" value="1"/>
</dbReference>
<name>A0A0U5AJ57_9BACT</name>
<comment type="similarity">
    <text evidence="5">Belongs to the HARP family.</text>
</comment>
<comment type="catalytic activity">
    <reaction evidence="5">
        <text>Endonucleolytic cleavage of RNA, removing 5'-extranucleotides from tRNA precursor.</text>
        <dbReference type="EC" id="3.1.26.5"/>
    </reaction>
</comment>
<organism evidence="6 7">
    <name type="scientific">Caldimicrobium thiodismutans</name>
    <dbReference type="NCBI Taxonomy" id="1653476"/>
    <lineage>
        <taxon>Bacteria</taxon>
        <taxon>Pseudomonadati</taxon>
        <taxon>Thermodesulfobacteriota</taxon>
        <taxon>Thermodesulfobacteria</taxon>
        <taxon>Thermodesulfobacteriales</taxon>
        <taxon>Thermodesulfobacteriaceae</taxon>
        <taxon>Caldimicrobium</taxon>
    </lineage>
</organism>
<evidence type="ECO:0000313" key="6">
    <source>
        <dbReference type="EMBL" id="BAU23911.1"/>
    </source>
</evidence>
<protein>
    <recommendedName>
        <fullName evidence="5">RNA-free ribonuclease P</fullName>
        <shortName evidence="5">RNA-free RNase P</shortName>
        <ecNumber evidence="5">3.1.26.5</ecNumber>
    </recommendedName>
    <alternativeName>
        <fullName evidence="5">Protein-only RNase P</fullName>
    </alternativeName>
</protein>
<dbReference type="EC" id="3.1.26.5" evidence="5"/>
<dbReference type="PATRIC" id="fig|1653476.3.peg.1607"/>
<dbReference type="EMBL" id="AP014945">
    <property type="protein sequence ID" value="BAU23911.1"/>
    <property type="molecule type" value="Genomic_DNA"/>
</dbReference>
<keyword evidence="1 5" id="KW-0819">tRNA processing</keyword>
<dbReference type="KEGG" id="cthi:THC_1546"/>
<dbReference type="PANTHER" id="PTHR41173:SF1">
    <property type="entry name" value="RNA-FREE RIBONUCLEASE P"/>
    <property type="match status" value="1"/>
</dbReference>
<dbReference type="AlphaFoldDB" id="A0A0U5AJ57"/>
<dbReference type="GO" id="GO:0004526">
    <property type="term" value="F:ribonuclease P activity"/>
    <property type="evidence" value="ECO:0007669"/>
    <property type="project" value="UniProtKB-UniRule"/>
</dbReference>
<reference evidence="7" key="2">
    <citation type="journal article" date="2016" name="Int. J. Syst. Evol. Microbiol.">
        <title>Caldimicrobium thiodismutans sp. nov., a sulfur-disproportionating bacterium isolated from a hot spring.</title>
        <authorList>
            <person name="Kojima H."/>
            <person name="Umezawa K."/>
            <person name="Fukui M."/>
        </authorList>
    </citation>
    <scope>NUCLEOTIDE SEQUENCE [LARGE SCALE GENOMIC DNA]</scope>
    <source>
        <strain evidence="7">TF1</strain>
    </source>
</reference>